<dbReference type="STRING" id="337451.A0A3S3NZL8"/>
<protein>
    <submittedName>
        <fullName evidence="1">Protein SQS1</fullName>
    </submittedName>
</protein>
<dbReference type="Proteomes" id="UP000283530">
    <property type="component" value="Unassembled WGS sequence"/>
</dbReference>
<name>A0A3S3NZL8_9MAGN</name>
<proteinExistence type="predicted"/>
<keyword evidence="2" id="KW-1185">Reference proteome</keyword>
<dbReference type="Pfam" id="PF07891">
    <property type="entry name" value="DUF1666"/>
    <property type="match status" value="1"/>
</dbReference>
<dbReference type="PANTHER" id="PTHR46741">
    <property type="entry name" value="OS09G0413600 PROTEIN"/>
    <property type="match status" value="1"/>
</dbReference>
<dbReference type="EMBL" id="QPKB01000002">
    <property type="protein sequence ID" value="RWR78352.1"/>
    <property type="molecule type" value="Genomic_DNA"/>
</dbReference>
<reference evidence="1 2" key="1">
    <citation type="journal article" date="2019" name="Nat. Plants">
        <title>Stout camphor tree genome fills gaps in understanding of flowering plant genome evolution.</title>
        <authorList>
            <person name="Chaw S.M."/>
            <person name="Liu Y.C."/>
            <person name="Wu Y.W."/>
            <person name="Wang H.Y."/>
            <person name="Lin C.I."/>
            <person name="Wu C.S."/>
            <person name="Ke H.M."/>
            <person name="Chang L.Y."/>
            <person name="Hsu C.Y."/>
            <person name="Yang H.T."/>
            <person name="Sudianto E."/>
            <person name="Hsu M.H."/>
            <person name="Wu K.P."/>
            <person name="Wang L.N."/>
            <person name="Leebens-Mack J.H."/>
            <person name="Tsai I.J."/>
        </authorList>
    </citation>
    <scope>NUCLEOTIDE SEQUENCE [LARGE SCALE GENOMIC DNA]</scope>
    <source>
        <strain evidence="2">cv. Chaw 1501</strain>
        <tissue evidence="1">Young leaves</tissue>
    </source>
</reference>
<sequence length="310" mass="36415">MDGGACLMIEVVVTCLKHSYLALAGFLQLKGPPLRSTAIRKTSFQLRRSRKFDVDPSVMFFREVQSDLEMVYVGQACLSWEFLHWQHQKALELPECEGRQYNQVAGEFQQLQVLVQRFLEDEPFLRGPRVQNYVQNRCVFRKLLQVPAIKEDCFKEKKKERIRGNNAITSGMLVQIIEEVMRTLWEFIKADKDEADTILKGFLRTPAELHDPTDLEILRKVQADLQKKEKKLRDLLRTGNCLVKRFQKHKENRSDLVLFFSQVDMKLVSRVLKMSRVTSDQLLWCHKKLSKITFTNRKIYREPSFLLFPC</sequence>
<organism evidence="1 2">
    <name type="scientific">Cinnamomum micranthum f. kanehirae</name>
    <dbReference type="NCBI Taxonomy" id="337451"/>
    <lineage>
        <taxon>Eukaryota</taxon>
        <taxon>Viridiplantae</taxon>
        <taxon>Streptophyta</taxon>
        <taxon>Embryophyta</taxon>
        <taxon>Tracheophyta</taxon>
        <taxon>Spermatophyta</taxon>
        <taxon>Magnoliopsida</taxon>
        <taxon>Magnoliidae</taxon>
        <taxon>Laurales</taxon>
        <taxon>Lauraceae</taxon>
        <taxon>Cinnamomum</taxon>
    </lineage>
</organism>
<dbReference type="OrthoDB" id="772197at2759"/>
<gene>
    <name evidence="1" type="ORF">CKAN_00687800</name>
</gene>
<dbReference type="InterPro" id="IPR012870">
    <property type="entry name" value="DUF1666"/>
</dbReference>
<dbReference type="AlphaFoldDB" id="A0A3S3NZL8"/>
<comment type="caution">
    <text evidence="1">The sequence shown here is derived from an EMBL/GenBank/DDBJ whole genome shotgun (WGS) entry which is preliminary data.</text>
</comment>
<accession>A0A3S3NZL8</accession>
<evidence type="ECO:0000313" key="2">
    <source>
        <dbReference type="Proteomes" id="UP000283530"/>
    </source>
</evidence>
<evidence type="ECO:0000313" key="1">
    <source>
        <dbReference type="EMBL" id="RWR78352.1"/>
    </source>
</evidence>
<dbReference type="PANTHER" id="PTHR46741:SF2">
    <property type="entry name" value="RIBOSOMAL PROTEIN L34AE"/>
    <property type="match status" value="1"/>
</dbReference>